<comment type="similarity">
    <text evidence="4 9">Belongs to the type-II 3-dehydroquinase family.</text>
</comment>
<dbReference type="Gene3D" id="3.40.50.9100">
    <property type="entry name" value="Dehydroquinase, class II"/>
    <property type="match status" value="1"/>
</dbReference>
<name>A0A9J7AMU5_9PROT</name>
<dbReference type="Pfam" id="PF01220">
    <property type="entry name" value="DHquinase_II"/>
    <property type="match status" value="1"/>
</dbReference>
<evidence type="ECO:0000256" key="10">
    <source>
        <dbReference type="PIRSR" id="PIRSR001399-1"/>
    </source>
</evidence>
<reference evidence="12" key="1">
    <citation type="submission" date="2022-08" db="EMBL/GenBank/DDBJ databases">
        <title>Nisaea acidiphila sp. nov., isolated from a marine algal debris and emended description of the genus Nisaea Urios et al. 2008.</title>
        <authorList>
            <person name="Kwon K."/>
        </authorList>
    </citation>
    <scope>NUCLEOTIDE SEQUENCE</scope>
    <source>
        <strain evidence="12">MEBiC11861</strain>
    </source>
</reference>
<dbReference type="Proteomes" id="UP001060336">
    <property type="component" value="Chromosome"/>
</dbReference>
<comment type="function">
    <text evidence="2 9">Catalyzes a trans-dehydration via an enolate intermediate.</text>
</comment>
<feature type="binding site" evidence="9">
    <location>
        <position position="85"/>
    </location>
    <ligand>
        <name>substrate</name>
    </ligand>
</feature>
<dbReference type="RefSeq" id="WP_257766993.1">
    <property type="nucleotide sequence ID" value="NZ_CP102480.1"/>
</dbReference>
<feature type="site" description="Transition state stabilizer" evidence="9 11">
    <location>
        <position position="19"/>
    </location>
</feature>
<dbReference type="GO" id="GO:0008652">
    <property type="term" value="P:amino acid biosynthetic process"/>
    <property type="evidence" value="ECO:0007669"/>
    <property type="project" value="UniProtKB-KW"/>
</dbReference>
<evidence type="ECO:0000256" key="1">
    <source>
        <dbReference type="ARBA" id="ARBA00001864"/>
    </source>
</evidence>
<dbReference type="KEGG" id="naci:NUH88_13825"/>
<evidence type="ECO:0000313" key="13">
    <source>
        <dbReference type="Proteomes" id="UP001060336"/>
    </source>
</evidence>
<dbReference type="NCBIfam" id="NF003806">
    <property type="entry name" value="PRK05395.1-3"/>
    <property type="match status" value="1"/>
</dbReference>
<protein>
    <recommendedName>
        <fullName evidence="6 9">3-dehydroquinate dehydratase</fullName>
        <shortName evidence="9">3-dehydroquinase</shortName>
        <ecNumber evidence="6 9">4.2.1.10</ecNumber>
    </recommendedName>
    <alternativeName>
        <fullName evidence="9">Type II DHQase</fullName>
    </alternativeName>
</protein>
<keyword evidence="8 9" id="KW-0456">Lyase</keyword>
<dbReference type="InterPro" id="IPR036441">
    <property type="entry name" value="DHquinase_II_sf"/>
</dbReference>
<dbReference type="GO" id="GO:0009073">
    <property type="term" value="P:aromatic amino acid family biosynthetic process"/>
    <property type="evidence" value="ECO:0007669"/>
    <property type="project" value="UniProtKB-KW"/>
</dbReference>
<dbReference type="GO" id="GO:0019631">
    <property type="term" value="P:quinate catabolic process"/>
    <property type="evidence" value="ECO:0007669"/>
    <property type="project" value="TreeGrafter"/>
</dbReference>
<dbReference type="InterPro" id="IPR018509">
    <property type="entry name" value="DHquinase_II_CS"/>
</dbReference>
<dbReference type="SUPFAM" id="SSF52304">
    <property type="entry name" value="Type II 3-dehydroquinate dehydratase"/>
    <property type="match status" value="1"/>
</dbReference>
<dbReference type="NCBIfam" id="NF003805">
    <property type="entry name" value="PRK05395.1-2"/>
    <property type="match status" value="1"/>
</dbReference>
<dbReference type="EC" id="4.2.1.10" evidence="6 9"/>
<evidence type="ECO:0000256" key="6">
    <source>
        <dbReference type="ARBA" id="ARBA00012060"/>
    </source>
</evidence>
<dbReference type="GO" id="GO:0003855">
    <property type="term" value="F:3-dehydroquinate dehydratase activity"/>
    <property type="evidence" value="ECO:0007669"/>
    <property type="project" value="UniProtKB-UniRule"/>
</dbReference>
<comment type="catalytic activity">
    <reaction evidence="1 9">
        <text>3-dehydroquinate = 3-dehydroshikimate + H2O</text>
        <dbReference type="Rhea" id="RHEA:21096"/>
        <dbReference type="ChEBI" id="CHEBI:15377"/>
        <dbReference type="ChEBI" id="CHEBI:16630"/>
        <dbReference type="ChEBI" id="CHEBI:32364"/>
        <dbReference type="EC" id="4.2.1.10"/>
    </reaction>
</comment>
<dbReference type="HAMAP" id="MF_00169">
    <property type="entry name" value="AroQ"/>
    <property type="match status" value="1"/>
</dbReference>
<accession>A0A9J7AMU5</accession>
<feature type="binding site" evidence="9">
    <location>
        <position position="72"/>
    </location>
    <ligand>
        <name>substrate</name>
    </ligand>
</feature>
<dbReference type="EMBL" id="CP102480">
    <property type="protein sequence ID" value="UUX48486.1"/>
    <property type="molecule type" value="Genomic_DNA"/>
</dbReference>
<dbReference type="CDD" id="cd00466">
    <property type="entry name" value="DHQase_II"/>
    <property type="match status" value="1"/>
</dbReference>
<evidence type="ECO:0000256" key="11">
    <source>
        <dbReference type="PIRSR" id="PIRSR001399-3"/>
    </source>
</evidence>
<dbReference type="PROSITE" id="PS01029">
    <property type="entry name" value="DEHYDROQUINASE_II"/>
    <property type="match status" value="1"/>
</dbReference>
<sequence>MAHTIHILNGPNLNKLGKREPAIYGSITLETIEGWCREAAKGPLEFKQSNHEGTLVDMIQQAEDEADGLIINPAGLSFQSVPLFDALKIFAGPKIELHISNIHARDELHRHSIMSSAVTGVICGLGARGYVTALAAMYDLLEAKD</sequence>
<keyword evidence="9" id="KW-0028">Amino-acid biosynthesis</keyword>
<dbReference type="PANTHER" id="PTHR21272">
    <property type="entry name" value="CATABOLIC 3-DEHYDROQUINASE"/>
    <property type="match status" value="1"/>
</dbReference>
<dbReference type="GO" id="GO:0009423">
    <property type="term" value="P:chorismate biosynthetic process"/>
    <property type="evidence" value="ECO:0007669"/>
    <property type="project" value="UniProtKB-UniRule"/>
</dbReference>
<evidence type="ECO:0000313" key="12">
    <source>
        <dbReference type="EMBL" id="UUX48486.1"/>
    </source>
</evidence>
<dbReference type="PIRSF" id="PIRSF001399">
    <property type="entry name" value="DHquinase_II"/>
    <property type="match status" value="1"/>
</dbReference>
<feature type="active site" description="Proton donor" evidence="9 10">
    <location>
        <position position="98"/>
    </location>
</feature>
<evidence type="ECO:0000256" key="9">
    <source>
        <dbReference type="HAMAP-Rule" id="MF_00169"/>
    </source>
</evidence>
<comment type="caution">
    <text evidence="9">Lacks conserved residue(s) required for the propagation of feature annotation.</text>
</comment>
<gene>
    <name evidence="9" type="primary">aroQ</name>
    <name evidence="12" type="ORF">NUH88_13825</name>
</gene>
<keyword evidence="13" id="KW-1185">Reference proteome</keyword>
<evidence type="ECO:0000256" key="8">
    <source>
        <dbReference type="ARBA" id="ARBA00023239"/>
    </source>
</evidence>
<evidence type="ECO:0000256" key="7">
    <source>
        <dbReference type="ARBA" id="ARBA00023141"/>
    </source>
</evidence>
<dbReference type="AlphaFoldDB" id="A0A9J7AMU5"/>
<dbReference type="PANTHER" id="PTHR21272:SF3">
    <property type="entry name" value="CATABOLIC 3-DEHYDROQUINASE"/>
    <property type="match status" value="1"/>
</dbReference>
<evidence type="ECO:0000256" key="4">
    <source>
        <dbReference type="ARBA" id="ARBA00011037"/>
    </source>
</evidence>
<keyword evidence="7 9" id="KW-0057">Aromatic amino acid biosynthesis</keyword>
<comment type="subunit">
    <text evidence="5 9">Homododecamer.</text>
</comment>
<dbReference type="InterPro" id="IPR001874">
    <property type="entry name" value="DHquinase_II"/>
</dbReference>
<organism evidence="12 13">
    <name type="scientific">Nisaea acidiphila</name>
    <dbReference type="NCBI Taxonomy" id="1862145"/>
    <lineage>
        <taxon>Bacteria</taxon>
        <taxon>Pseudomonadati</taxon>
        <taxon>Pseudomonadota</taxon>
        <taxon>Alphaproteobacteria</taxon>
        <taxon>Rhodospirillales</taxon>
        <taxon>Thalassobaculaceae</taxon>
        <taxon>Nisaea</taxon>
    </lineage>
</organism>
<evidence type="ECO:0000256" key="5">
    <source>
        <dbReference type="ARBA" id="ARBA00011193"/>
    </source>
</evidence>
<feature type="binding site" evidence="9">
    <location>
        <begin position="99"/>
        <end position="100"/>
    </location>
    <ligand>
        <name>substrate</name>
    </ligand>
</feature>
<proteinExistence type="inferred from homology"/>
<evidence type="ECO:0000256" key="3">
    <source>
        <dbReference type="ARBA" id="ARBA00004902"/>
    </source>
</evidence>
<evidence type="ECO:0000256" key="2">
    <source>
        <dbReference type="ARBA" id="ARBA00003924"/>
    </source>
</evidence>
<comment type="pathway">
    <text evidence="3 9">Metabolic intermediate biosynthesis; chorismate biosynthesis; chorismate from D-erythrose 4-phosphate and phosphoenolpyruvate: step 3/7.</text>
</comment>
<dbReference type="NCBIfam" id="NF003807">
    <property type="entry name" value="PRK05395.1-4"/>
    <property type="match status" value="1"/>
</dbReference>
<feature type="active site" description="Proton acceptor" evidence="9 10">
    <location>
        <position position="24"/>
    </location>
</feature>